<gene>
    <name evidence="7" type="ORF">GJB61_12165</name>
</gene>
<feature type="modified residue" description="4-aspartylphosphate" evidence="5">
    <location>
        <position position="54"/>
    </location>
</feature>
<evidence type="ECO:0000256" key="4">
    <source>
        <dbReference type="ARBA" id="ARBA00023163"/>
    </source>
</evidence>
<dbReference type="Proteomes" id="UP000463051">
    <property type="component" value="Unassembled WGS sequence"/>
</dbReference>
<dbReference type="InterPro" id="IPR016032">
    <property type="entry name" value="Sig_transdc_resp-reg_C-effctor"/>
</dbReference>
<evidence type="ECO:0000259" key="6">
    <source>
        <dbReference type="PROSITE" id="PS50110"/>
    </source>
</evidence>
<dbReference type="PROSITE" id="PS50110">
    <property type="entry name" value="RESPONSE_REGULATORY"/>
    <property type="match status" value="1"/>
</dbReference>
<dbReference type="PANTHER" id="PTHR35807:SF2">
    <property type="entry name" value="TRANSCRIPTIONAL ACTIVATOR DOMAIN"/>
    <property type="match status" value="1"/>
</dbReference>
<dbReference type="SUPFAM" id="SSF48452">
    <property type="entry name" value="TPR-like"/>
    <property type="match status" value="1"/>
</dbReference>
<dbReference type="PANTHER" id="PTHR35807">
    <property type="entry name" value="TRANSCRIPTIONAL REGULATOR REDD-RELATED"/>
    <property type="match status" value="1"/>
</dbReference>
<keyword evidence="1" id="KW-0902">Two-component regulatory system</keyword>
<evidence type="ECO:0000313" key="8">
    <source>
        <dbReference type="Proteomes" id="UP000463051"/>
    </source>
</evidence>
<evidence type="ECO:0000313" key="7">
    <source>
        <dbReference type="EMBL" id="MRN53749.1"/>
    </source>
</evidence>
<keyword evidence="4" id="KW-0804">Transcription</keyword>
<proteinExistence type="predicted"/>
<dbReference type="Gene3D" id="1.25.40.10">
    <property type="entry name" value="Tetratricopeptide repeat domain"/>
    <property type="match status" value="1"/>
</dbReference>
<dbReference type="GO" id="GO:0003677">
    <property type="term" value="F:DNA binding"/>
    <property type="evidence" value="ECO:0007669"/>
    <property type="project" value="UniProtKB-KW"/>
</dbReference>
<evidence type="ECO:0000256" key="3">
    <source>
        <dbReference type="ARBA" id="ARBA00023125"/>
    </source>
</evidence>
<dbReference type="Pfam" id="PF00072">
    <property type="entry name" value="Response_reg"/>
    <property type="match status" value="1"/>
</dbReference>
<sequence>MFRVVVVEDEKPILELMKVVVGRNPNCHVVGAFSNPLEALAAFPSLKPDIAFLDIEMPKLSGLELAHRVNECSEQTRIVFTTAYKEYALEAFNVFAFDYILKPITPASVQRITDRLLKEVERSALLTVDLPPKRASIRCFGGFEVRNSKGTLVHWPTRKTEELFAYLLCYPNQEAGKWQLVDALWPDMDEERAVHNLHNTVYRLKKLLKEHELGLDVGKTGAGYLLVTLLTSYDLLEFQRYIPALSDAQEDIARLESLCAMYQGHLFDRKDYLWKHRIEEEYCKRFMSMVLNLGRLCLAREDWVSAEQRLSAYLALYPFDENISLLLMKVYASSGKWERMVRYYADFEKSYCREYGIAPPREMKEIVDAYARVRQE</sequence>
<dbReference type="SMART" id="SM00448">
    <property type="entry name" value="REC"/>
    <property type="match status" value="1"/>
</dbReference>
<dbReference type="SUPFAM" id="SSF52172">
    <property type="entry name" value="CheY-like"/>
    <property type="match status" value="1"/>
</dbReference>
<organism evidence="7 8">
    <name type="scientific">Paenibacillus monticola</name>
    <dbReference type="NCBI Taxonomy" id="2666075"/>
    <lineage>
        <taxon>Bacteria</taxon>
        <taxon>Bacillati</taxon>
        <taxon>Bacillota</taxon>
        <taxon>Bacilli</taxon>
        <taxon>Bacillales</taxon>
        <taxon>Paenibacillaceae</taxon>
        <taxon>Paenibacillus</taxon>
    </lineage>
</organism>
<dbReference type="SUPFAM" id="SSF46894">
    <property type="entry name" value="C-terminal effector domain of the bipartite response regulators"/>
    <property type="match status" value="1"/>
</dbReference>
<evidence type="ECO:0000256" key="2">
    <source>
        <dbReference type="ARBA" id="ARBA00023015"/>
    </source>
</evidence>
<dbReference type="InterPro" id="IPR011006">
    <property type="entry name" value="CheY-like_superfamily"/>
</dbReference>
<dbReference type="Gene3D" id="1.10.10.10">
    <property type="entry name" value="Winged helix-like DNA-binding domain superfamily/Winged helix DNA-binding domain"/>
    <property type="match status" value="1"/>
</dbReference>
<dbReference type="InterPro" id="IPR051677">
    <property type="entry name" value="AfsR-DnrI-RedD_regulator"/>
</dbReference>
<keyword evidence="8" id="KW-1185">Reference proteome</keyword>
<comment type="caution">
    <text evidence="7">The sequence shown here is derived from an EMBL/GenBank/DDBJ whole genome shotgun (WGS) entry which is preliminary data.</text>
</comment>
<dbReference type="AlphaFoldDB" id="A0A7X2H579"/>
<feature type="domain" description="Response regulatory" evidence="6">
    <location>
        <begin position="3"/>
        <end position="117"/>
    </location>
</feature>
<dbReference type="RefSeq" id="WP_154118745.1">
    <property type="nucleotide sequence ID" value="NZ_WJXB01000003.1"/>
</dbReference>
<dbReference type="SMART" id="SM01043">
    <property type="entry name" value="BTAD"/>
    <property type="match status" value="1"/>
</dbReference>
<dbReference type="GO" id="GO:0006355">
    <property type="term" value="P:regulation of DNA-templated transcription"/>
    <property type="evidence" value="ECO:0007669"/>
    <property type="project" value="InterPro"/>
</dbReference>
<dbReference type="InterPro" id="IPR005158">
    <property type="entry name" value="BTAD"/>
</dbReference>
<evidence type="ECO:0000256" key="1">
    <source>
        <dbReference type="ARBA" id="ARBA00023012"/>
    </source>
</evidence>
<dbReference type="InterPro" id="IPR001789">
    <property type="entry name" value="Sig_transdc_resp-reg_receiver"/>
</dbReference>
<dbReference type="Pfam" id="PF03704">
    <property type="entry name" value="BTAD"/>
    <property type="match status" value="1"/>
</dbReference>
<keyword evidence="2" id="KW-0805">Transcription regulation</keyword>
<protein>
    <submittedName>
        <fullName evidence="7">Response regulator</fullName>
    </submittedName>
</protein>
<accession>A0A7X2H579</accession>
<dbReference type="InterPro" id="IPR036388">
    <property type="entry name" value="WH-like_DNA-bd_sf"/>
</dbReference>
<keyword evidence="3" id="KW-0238">DNA-binding</keyword>
<evidence type="ECO:0000256" key="5">
    <source>
        <dbReference type="PROSITE-ProRule" id="PRU00169"/>
    </source>
</evidence>
<dbReference type="EMBL" id="WJXB01000003">
    <property type="protein sequence ID" value="MRN53749.1"/>
    <property type="molecule type" value="Genomic_DNA"/>
</dbReference>
<dbReference type="GO" id="GO:0000160">
    <property type="term" value="P:phosphorelay signal transduction system"/>
    <property type="evidence" value="ECO:0007669"/>
    <property type="project" value="UniProtKB-KW"/>
</dbReference>
<name>A0A7X2H579_9BACL</name>
<reference evidence="7 8" key="1">
    <citation type="submission" date="2019-11" db="EMBL/GenBank/DDBJ databases">
        <title>Paenibacillus monticola sp. nov., a novel PGPR strain isolated from mountain sample in China.</title>
        <authorList>
            <person name="Zhao Q."/>
            <person name="Li H.-P."/>
            <person name="Zhang J.-L."/>
        </authorList>
    </citation>
    <scope>NUCLEOTIDE SEQUENCE [LARGE SCALE GENOMIC DNA]</scope>
    <source>
        <strain evidence="7 8">LC-T2</strain>
    </source>
</reference>
<dbReference type="Gene3D" id="3.40.50.2300">
    <property type="match status" value="1"/>
</dbReference>
<keyword evidence="5" id="KW-0597">Phosphoprotein</keyword>
<dbReference type="InterPro" id="IPR011990">
    <property type="entry name" value="TPR-like_helical_dom_sf"/>
</dbReference>